<reference evidence="2 3" key="1">
    <citation type="journal article" date="2016" name="Nat. Commun.">
        <title>Thousands of microbial genomes shed light on interconnected biogeochemical processes in an aquifer system.</title>
        <authorList>
            <person name="Anantharaman K."/>
            <person name="Brown C.T."/>
            <person name="Hug L.A."/>
            <person name="Sharon I."/>
            <person name="Castelle C.J."/>
            <person name="Probst A.J."/>
            <person name="Thomas B.C."/>
            <person name="Singh A."/>
            <person name="Wilkins M.J."/>
            <person name="Karaoz U."/>
            <person name="Brodie E.L."/>
            <person name="Williams K.H."/>
            <person name="Hubbard S.S."/>
            <person name="Banfield J.F."/>
        </authorList>
    </citation>
    <scope>NUCLEOTIDE SEQUENCE [LARGE SCALE GENOMIC DNA]</scope>
</reference>
<protein>
    <recommendedName>
        <fullName evidence="4">SIMPL domain-containing protein</fullName>
    </recommendedName>
</protein>
<dbReference type="STRING" id="1801776.A2914_00610"/>
<keyword evidence="1" id="KW-0472">Membrane</keyword>
<dbReference type="GO" id="GO:0006974">
    <property type="term" value="P:DNA damage response"/>
    <property type="evidence" value="ECO:0007669"/>
    <property type="project" value="TreeGrafter"/>
</dbReference>
<evidence type="ECO:0000256" key="1">
    <source>
        <dbReference type="SAM" id="Phobius"/>
    </source>
</evidence>
<organism evidence="2 3">
    <name type="scientific">Candidatus Nomurabacteria bacterium RIFCSPLOWO2_01_FULL_41_21</name>
    <dbReference type="NCBI Taxonomy" id="1801776"/>
    <lineage>
        <taxon>Bacteria</taxon>
        <taxon>Candidatus Nomuraibacteriota</taxon>
    </lineage>
</organism>
<proteinExistence type="predicted"/>
<evidence type="ECO:0000313" key="3">
    <source>
        <dbReference type="Proteomes" id="UP000176423"/>
    </source>
</evidence>
<dbReference type="Pfam" id="PF04402">
    <property type="entry name" value="SIMPL"/>
    <property type="match status" value="1"/>
</dbReference>
<name>A0A1F6X2I7_9BACT</name>
<gene>
    <name evidence="2" type="ORF">A2914_00610</name>
</gene>
<dbReference type="InterPro" id="IPR007497">
    <property type="entry name" value="SIMPL/DUF541"/>
</dbReference>
<evidence type="ECO:0000313" key="2">
    <source>
        <dbReference type="EMBL" id="OGI88340.1"/>
    </source>
</evidence>
<dbReference type="Gene3D" id="3.30.110.170">
    <property type="entry name" value="Protein of unknown function (DUF541), domain 1"/>
    <property type="match status" value="1"/>
</dbReference>
<keyword evidence="1" id="KW-1133">Transmembrane helix</keyword>
<dbReference type="AlphaFoldDB" id="A0A1F6X2I7"/>
<keyword evidence="1" id="KW-0812">Transmembrane</keyword>
<dbReference type="PANTHER" id="PTHR34387">
    <property type="entry name" value="SLR1258 PROTEIN"/>
    <property type="match status" value="1"/>
</dbReference>
<accession>A0A1F6X2I7</accession>
<evidence type="ECO:0008006" key="4">
    <source>
        <dbReference type="Google" id="ProtNLM"/>
    </source>
</evidence>
<dbReference type="Proteomes" id="UP000176423">
    <property type="component" value="Unassembled WGS sequence"/>
</dbReference>
<feature type="transmembrane region" description="Helical" evidence="1">
    <location>
        <begin position="15"/>
        <end position="36"/>
    </location>
</feature>
<comment type="caution">
    <text evidence="2">The sequence shown here is derived from an EMBL/GenBank/DDBJ whole genome shotgun (WGS) entry which is preliminary data.</text>
</comment>
<dbReference type="PANTHER" id="PTHR34387:SF1">
    <property type="entry name" value="PERIPLASMIC IMMUNOGENIC PROTEIN"/>
    <property type="match status" value="1"/>
</dbReference>
<sequence length="273" mass="29784">MNHMMEVKNEDRKNLYGAITLLVLILSVFFIIKIVLQFTDKGSLGMGEIRTITLSGHGEVQAVPDIANIYFSITKEAKTAKEAQDAVAKIENDAILSLTENKVESKDIKTENASFNPKYEWQSEVGMRLPCNEWGCPPSYGKSVIVGYEASESITVKVRNIDDVGVIMQDLGTVEVTNLSGPDFSIDDEDALKTEARRLAIMEAKEKAGVLADDLGVRLGKITSFSEGAGGFYPVFGKEMLMSADGASSTPRAQLPTGEQTINSDVTITYEIK</sequence>
<dbReference type="Gene3D" id="3.30.70.2970">
    <property type="entry name" value="Protein of unknown function (DUF541), domain 2"/>
    <property type="match status" value="1"/>
</dbReference>
<dbReference type="EMBL" id="MFVA01000017">
    <property type="protein sequence ID" value="OGI88340.1"/>
    <property type="molecule type" value="Genomic_DNA"/>
</dbReference>
<dbReference type="InterPro" id="IPR052022">
    <property type="entry name" value="26kDa_periplasmic_antigen"/>
</dbReference>